<dbReference type="PANTHER" id="PTHR43586">
    <property type="entry name" value="CYSTEINE DESULFURASE"/>
    <property type="match status" value="1"/>
</dbReference>
<protein>
    <recommendedName>
        <fullName evidence="8">Cysteine desulfurase</fullName>
        <ecNumber evidence="8">2.8.1.7</ecNumber>
    </recommendedName>
</protein>
<dbReference type="EC" id="2.8.1.7" evidence="8"/>
<dbReference type="Gene3D" id="3.90.1150.10">
    <property type="entry name" value="Aspartate Aminotransferase, domain 1"/>
    <property type="match status" value="1"/>
</dbReference>
<evidence type="ECO:0000256" key="3">
    <source>
        <dbReference type="ARBA" id="ARBA00010447"/>
    </source>
</evidence>
<comment type="caution">
    <text evidence="10">The sequence shown here is derived from an EMBL/GenBank/DDBJ whole genome shotgun (WGS) entry which is preliminary data.</text>
</comment>
<dbReference type="InterPro" id="IPR000192">
    <property type="entry name" value="Aminotrans_V_dom"/>
</dbReference>
<evidence type="ECO:0000256" key="2">
    <source>
        <dbReference type="ARBA" id="ARBA00002824"/>
    </source>
</evidence>
<dbReference type="InterPro" id="IPR015421">
    <property type="entry name" value="PyrdxlP-dep_Trfase_major"/>
</dbReference>
<evidence type="ECO:0000259" key="9">
    <source>
        <dbReference type="Pfam" id="PF00266"/>
    </source>
</evidence>
<dbReference type="NCBIfam" id="TIGR01979">
    <property type="entry name" value="sufS"/>
    <property type="match status" value="1"/>
</dbReference>
<dbReference type="InterPro" id="IPR016454">
    <property type="entry name" value="Cysteine_dSase"/>
</dbReference>
<comment type="cofactor">
    <cofactor evidence="1 7">
        <name>pyridoxal 5'-phosphate</name>
        <dbReference type="ChEBI" id="CHEBI:597326"/>
    </cofactor>
</comment>
<dbReference type="InterPro" id="IPR015422">
    <property type="entry name" value="PyrdxlP-dep_Trfase_small"/>
</dbReference>
<dbReference type="InterPro" id="IPR020578">
    <property type="entry name" value="Aminotrans_V_PyrdxlP_BS"/>
</dbReference>
<comment type="catalytic activity">
    <reaction evidence="6 8">
        <text>(sulfur carrier)-H + L-cysteine = (sulfur carrier)-SH + L-alanine</text>
        <dbReference type="Rhea" id="RHEA:43892"/>
        <dbReference type="Rhea" id="RHEA-COMP:14737"/>
        <dbReference type="Rhea" id="RHEA-COMP:14739"/>
        <dbReference type="ChEBI" id="CHEBI:29917"/>
        <dbReference type="ChEBI" id="CHEBI:35235"/>
        <dbReference type="ChEBI" id="CHEBI:57972"/>
        <dbReference type="ChEBI" id="CHEBI:64428"/>
        <dbReference type="EC" id="2.8.1.7"/>
    </reaction>
</comment>
<dbReference type="InterPro" id="IPR015424">
    <property type="entry name" value="PyrdxlP-dep_Trfase"/>
</dbReference>
<proteinExistence type="inferred from homology"/>
<evidence type="ECO:0000313" key="10">
    <source>
        <dbReference type="EMBL" id="MEY8245635.1"/>
    </source>
</evidence>
<accession>A0ABV4CYK9</accession>
<gene>
    <name evidence="10" type="ORF">AAK873_08415</name>
</gene>
<dbReference type="GO" id="GO:0031071">
    <property type="term" value="F:cysteine desulfurase activity"/>
    <property type="evidence" value="ECO:0007669"/>
    <property type="project" value="UniProtKB-EC"/>
</dbReference>
<keyword evidence="11" id="KW-1185">Reference proteome</keyword>
<evidence type="ECO:0000256" key="1">
    <source>
        <dbReference type="ARBA" id="ARBA00001933"/>
    </source>
</evidence>
<keyword evidence="4 8" id="KW-0808">Transferase</keyword>
<dbReference type="PANTHER" id="PTHR43586:SF8">
    <property type="entry name" value="CYSTEINE DESULFURASE 1, CHLOROPLASTIC"/>
    <property type="match status" value="1"/>
</dbReference>
<dbReference type="CDD" id="cd06453">
    <property type="entry name" value="SufS_like"/>
    <property type="match status" value="1"/>
</dbReference>
<organism evidence="10 11">
    <name type="scientific">Heminiphilus faecis</name>
    <dbReference type="NCBI Taxonomy" id="2601703"/>
    <lineage>
        <taxon>Bacteria</taxon>
        <taxon>Pseudomonadati</taxon>
        <taxon>Bacteroidota</taxon>
        <taxon>Bacteroidia</taxon>
        <taxon>Bacteroidales</taxon>
        <taxon>Muribaculaceae</taxon>
        <taxon>Heminiphilus</taxon>
    </lineage>
</organism>
<dbReference type="PIRSF" id="PIRSF005572">
    <property type="entry name" value="NifS"/>
    <property type="match status" value="1"/>
</dbReference>
<dbReference type="RefSeq" id="WP_148463881.1">
    <property type="nucleotide sequence ID" value="NZ_JBCLPP010000021.1"/>
</dbReference>
<dbReference type="SUPFAM" id="SSF53383">
    <property type="entry name" value="PLP-dependent transferases"/>
    <property type="match status" value="1"/>
</dbReference>
<feature type="domain" description="Aminotransferase class V" evidence="9">
    <location>
        <begin position="27"/>
        <end position="395"/>
    </location>
</feature>
<dbReference type="Proteomes" id="UP001565200">
    <property type="component" value="Unassembled WGS sequence"/>
</dbReference>
<sequence>MKETYDLSALRHDFPALDRAVYKHPLIYLDNTATSQTPSCVIDDIVKAYYNTKANVHRGVHLLSQEMTELQEAARRSVKEYINASSIQEIIFTRGTTEAINLVASSWGDMLHDGDEIILSVMEHHSNIVPWQLLQRRKRITIKVIPMDDSGVLDMDAYRRLFNEHTAFVSVTHVSNVLGSVNPVKEIIAEAHRHGVPVLVDGAQAVAHQRVDVIGLDCDFYAFSSHKMYGPTGVGVLYGKKELLEKMPPYQGGGEMIGNVTFEHTTFAELPFKFEAGTPDFVGISALRTAIDYINGIGMERIAAHEKELLEYTTARMMEIPGMRIFGTAPGKDAIISFLIGNAHHYDTGMLLDKLGIAVRTGHHCAEPLMHRLGIEGTVRASFALYNTKEECDAFITALRRVASMLL</sequence>
<dbReference type="PROSITE" id="PS00595">
    <property type="entry name" value="AA_TRANSFER_CLASS_5"/>
    <property type="match status" value="1"/>
</dbReference>
<dbReference type="Pfam" id="PF00266">
    <property type="entry name" value="Aminotran_5"/>
    <property type="match status" value="1"/>
</dbReference>
<evidence type="ECO:0000256" key="4">
    <source>
        <dbReference type="ARBA" id="ARBA00022679"/>
    </source>
</evidence>
<dbReference type="InterPro" id="IPR010970">
    <property type="entry name" value="Cys_dSase_SufS"/>
</dbReference>
<reference evidence="10 11" key="1">
    <citation type="submission" date="2024-03" db="EMBL/GenBank/DDBJ databases">
        <title>Mouse gut bacterial collection (mGBC) of GemPharmatech.</title>
        <authorList>
            <person name="He Y."/>
            <person name="Dong L."/>
            <person name="Wu D."/>
            <person name="Gao X."/>
            <person name="Lin Z."/>
        </authorList>
    </citation>
    <scope>NUCLEOTIDE SEQUENCE [LARGE SCALE GENOMIC DNA]</scope>
    <source>
        <strain evidence="10 11">54-13</strain>
    </source>
</reference>
<comment type="similarity">
    <text evidence="3 8">Belongs to the class-V pyridoxal-phosphate-dependent aminotransferase family. Csd subfamily.</text>
</comment>
<name>A0ABV4CYK9_9BACT</name>
<evidence type="ECO:0000256" key="7">
    <source>
        <dbReference type="RuleBase" id="RU004504"/>
    </source>
</evidence>
<evidence type="ECO:0000313" key="11">
    <source>
        <dbReference type="Proteomes" id="UP001565200"/>
    </source>
</evidence>
<dbReference type="Gene3D" id="3.40.640.10">
    <property type="entry name" value="Type I PLP-dependent aspartate aminotransferase-like (Major domain)"/>
    <property type="match status" value="1"/>
</dbReference>
<comment type="function">
    <text evidence="2 8">Catalyzes the removal of elemental sulfur and selenium atoms from L-cysteine, L-cystine, L-selenocysteine, and L-selenocystine to produce L-alanine.</text>
</comment>
<keyword evidence="5 8" id="KW-0663">Pyridoxal phosphate</keyword>
<evidence type="ECO:0000256" key="6">
    <source>
        <dbReference type="ARBA" id="ARBA00050776"/>
    </source>
</evidence>
<evidence type="ECO:0000256" key="5">
    <source>
        <dbReference type="ARBA" id="ARBA00022898"/>
    </source>
</evidence>
<dbReference type="EMBL" id="JBCLPP010000021">
    <property type="protein sequence ID" value="MEY8245635.1"/>
    <property type="molecule type" value="Genomic_DNA"/>
</dbReference>
<evidence type="ECO:0000256" key="8">
    <source>
        <dbReference type="RuleBase" id="RU004506"/>
    </source>
</evidence>